<reference evidence="1" key="1">
    <citation type="submission" date="2021-01" db="EMBL/GenBank/DDBJ databases">
        <title>Modified the classification status of verrucomicrobia.</title>
        <authorList>
            <person name="Feng X."/>
        </authorList>
    </citation>
    <scope>NUCLEOTIDE SEQUENCE</scope>
    <source>
        <strain evidence="1">KCTC 13126</strain>
    </source>
</reference>
<dbReference type="RefSeq" id="WP_200356895.1">
    <property type="nucleotide sequence ID" value="NZ_JAENIL010000033.1"/>
</dbReference>
<accession>A0A934S0D7</accession>
<organism evidence="1 2">
    <name type="scientific">Pelagicoccus mobilis</name>
    <dbReference type="NCBI Taxonomy" id="415221"/>
    <lineage>
        <taxon>Bacteria</taxon>
        <taxon>Pseudomonadati</taxon>
        <taxon>Verrucomicrobiota</taxon>
        <taxon>Opitutia</taxon>
        <taxon>Puniceicoccales</taxon>
        <taxon>Pelagicoccaceae</taxon>
        <taxon>Pelagicoccus</taxon>
    </lineage>
</organism>
<proteinExistence type="predicted"/>
<dbReference type="Proteomes" id="UP000617628">
    <property type="component" value="Unassembled WGS sequence"/>
</dbReference>
<dbReference type="EMBL" id="JAENIL010000033">
    <property type="protein sequence ID" value="MBK1878684.1"/>
    <property type="molecule type" value="Genomic_DNA"/>
</dbReference>
<evidence type="ECO:0000313" key="1">
    <source>
        <dbReference type="EMBL" id="MBK1878684.1"/>
    </source>
</evidence>
<name>A0A934S0D7_9BACT</name>
<gene>
    <name evidence="1" type="ORF">JIN87_17520</name>
</gene>
<comment type="caution">
    <text evidence="1">The sequence shown here is derived from an EMBL/GenBank/DDBJ whole genome shotgun (WGS) entry which is preliminary data.</text>
</comment>
<sequence length="56" mass="6307">MEYKLISEGFAFSQKKAKTRLVDRVNDAIRKGWEPLGGVAVTSNSFVQTVVKRRGH</sequence>
<evidence type="ECO:0000313" key="2">
    <source>
        <dbReference type="Proteomes" id="UP000617628"/>
    </source>
</evidence>
<dbReference type="AlphaFoldDB" id="A0A934S0D7"/>
<protein>
    <submittedName>
        <fullName evidence="1">DUF1737 domain-containing protein</fullName>
    </submittedName>
</protein>
<keyword evidence="2" id="KW-1185">Reference proteome</keyword>